<dbReference type="Proteomes" id="UP001610563">
    <property type="component" value="Unassembled WGS sequence"/>
</dbReference>
<reference evidence="1 2" key="1">
    <citation type="submission" date="2024-07" db="EMBL/GenBank/DDBJ databases">
        <title>Section-level genome sequencing and comparative genomics of Aspergillus sections Usti and Cavernicolus.</title>
        <authorList>
            <consortium name="Lawrence Berkeley National Laboratory"/>
            <person name="Nybo J.L."/>
            <person name="Vesth T.C."/>
            <person name="Theobald S."/>
            <person name="Frisvad J.C."/>
            <person name="Larsen T.O."/>
            <person name="Kjaerboelling I."/>
            <person name="Rothschild-Mancinelli K."/>
            <person name="Lyhne E.K."/>
            <person name="Kogle M.E."/>
            <person name="Barry K."/>
            <person name="Clum A."/>
            <person name="Na H."/>
            <person name="Ledsgaard L."/>
            <person name="Lin J."/>
            <person name="Lipzen A."/>
            <person name="Kuo A."/>
            <person name="Riley R."/>
            <person name="Mondo S."/>
            <person name="Labutti K."/>
            <person name="Haridas S."/>
            <person name="Pangalinan J."/>
            <person name="Salamov A.A."/>
            <person name="Simmons B.A."/>
            <person name="Magnuson J.K."/>
            <person name="Chen J."/>
            <person name="Drula E."/>
            <person name="Henrissat B."/>
            <person name="Wiebenga A."/>
            <person name="Lubbers R.J."/>
            <person name="Gomes A.C."/>
            <person name="Makela M.R."/>
            <person name="Stajich J."/>
            <person name="Grigoriev I.V."/>
            <person name="Mortensen U.H."/>
            <person name="De Vries R.P."/>
            <person name="Baker S.E."/>
            <person name="Andersen M.R."/>
        </authorList>
    </citation>
    <scope>NUCLEOTIDE SEQUENCE [LARGE SCALE GENOMIC DNA]</scope>
    <source>
        <strain evidence="1 2">CBS 209.92</strain>
    </source>
</reference>
<proteinExistence type="predicted"/>
<name>A0ABR4G4H4_9EURO</name>
<evidence type="ECO:0000313" key="1">
    <source>
        <dbReference type="EMBL" id="KAL2793913.1"/>
    </source>
</evidence>
<gene>
    <name evidence="1" type="ORF">BJX66DRAFT_338345</name>
</gene>
<protein>
    <recommendedName>
        <fullName evidence="3">Fungal-type protein kinase domain-containing protein</fullName>
    </recommendedName>
</protein>
<sequence length="317" mass="36392">MAKKRKFFSLTALRNRLATHFNAQPSQNTLELIERNNEFLKTIPGDDDIQLPTLPASKMTLQALKDIFGLEEDLNRCFMKISAADKIHVPEELERQIQEELEMLAEDSKNEAECRLQINPLFLDSLKRERRALAASPTPPPYLPSFTLETSLALEVVYKGRRMMLTGDMDYSMRYARDETAAGLVVFEAKNLATMGFGLAQCLTYMVMIHMIRKSENRENAVIWGVVSNGREWLFLRIDNDTKFCRWQPKGIWGPQTKDNIYTLLRLIMRNAAMSSPRTSTQPVRRISPQHPLTAYPARYHLRVGSADTDDEALMDF</sequence>
<evidence type="ECO:0000313" key="2">
    <source>
        <dbReference type="Proteomes" id="UP001610563"/>
    </source>
</evidence>
<dbReference type="EMBL" id="JBFTWV010000051">
    <property type="protein sequence ID" value="KAL2793913.1"/>
    <property type="molecule type" value="Genomic_DNA"/>
</dbReference>
<accession>A0ABR4G4H4</accession>
<organism evidence="1 2">
    <name type="scientific">Aspergillus keveii</name>
    <dbReference type="NCBI Taxonomy" id="714993"/>
    <lineage>
        <taxon>Eukaryota</taxon>
        <taxon>Fungi</taxon>
        <taxon>Dikarya</taxon>
        <taxon>Ascomycota</taxon>
        <taxon>Pezizomycotina</taxon>
        <taxon>Eurotiomycetes</taxon>
        <taxon>Eurotiomycetidae</taxon>
        <taxon>Eurotiales</taxon>
        <taxon>Aspergillaceae</taxon>
        <taxon>Aspergillus</taxon>
        <taxon>Aspergillus subgen. Nidulantes</taxon>
    </lineage>
</organism>
<comment type="caution">
    <text evidence="1">The sequence shown here is derived from an EMBL/GenBank/DDBJ whole genome shotgun (WGS) entry which is preliminary data.</text>
</comment>
<keyword evidence="2" id="KW-1185">Reference proteome</keyword>
<evidence type="ECO:0008006" key="3">
    <source>
        <dbReference type="Google" id="ProtNLM"/>
    </source>
</evidence>